<evidence type="ECO:0000313" key="2">
    <source>
        <dbReference type="EMBL" id="NAS14456.1"/>
    </source>
</evidence>
<gene>
    <name evidence="2" type="ORF">GTQ38_20765</name>
</gene>
<proteinExistence type="predicted"/>
<feature type="domain" description="YoaP-like" evidence="1">
    <location>
        <begin position="204"/>
        <end position="245"/>
    </location>
</feature>
<dbReference type="EMBL" id="WXYO01000011">
    <property type="protein sequence ID" value="NAS14456.1"/>
    <property type="molecule type" value="Genomic_DNA"/>
</dbReference>
<accession>A0A6L9EIF9</accession>
<dbReference type="SUPFAM" id="SSF55729">
    <property type="entry name" value="Acyl-CoA N-acyltransferases (Nat)"/>
    <property type="match status" value="1"/>
</dbReference>
<dbReference type="Pfam" id="PF14268">
    <property type="entry name" value="YoaP"/>
    <property type="match status" value="1"/>
</dbReference>
<dbReference type="Proteomes" id="UP000475249">
    <property type="component" value="Unassembled WGS sequence"/>
</dbReference>
<dbReference type="InterPro" id="IPR016181">
    <property type="entry name" value="Acyl_CoA_acyltransferase"/>
</dbReference>
<dbReference type="Gene3D" id="3.40.630.30">
    <property type="match status" value="1"/>
</dbReference>
<dbReference type="InterPro" id="IPR025685">
    <property type="entry name" value="YoaP-like_dom"/>
</dbReference>
<sequence>MNKNKIISVTPENVDQQTLYCIKNTKSEGHKQKKEWFNEQYSRGLRLNILQDAEENMLGFIEYVPAENAWRPIVAPGFMFIHCIFVYPNKNKNAGNGSLLIHQAEREARALGMHGLCTMSSKGSWVASKKVFVKNGFRQVGKRDRFELLSKKWIISDADPLLADWTANQKNYQGWHLVYANQCPWHEKSAEAMLKVAREHGIDLKITLLKTPSDAQNAPSGFGVFSLLHDGKLLEDHYLSETRFRNILKKELQLG</sequence>
<reference evidence="2 3" key="1">
    <citation type="submission" date="2020-01" db="EMBL/GenBank/DDBJ databases">
        <title>Bacteria diversity of Porities sp.</title>
        <authorList>
            <person name="Wang G."/>
        </authorList>
    </citation>
    <scope>NUCLEOTIDE SEQUENCE [LARGE SCALE GENOMIC DNA]</scope>
    <source>
        <strain evidence="2 3">R33</strain>
    </source>
</reference>
<dbReference type="RefSeq" id="WP_161437504.1">
    <property type="nucleotide sequence ID" value="NZ_WXYO01000011.1"/>
</dbReference>
<evidence type="ECO:0000313" key="3">
    <source>
        <dbReference type="Proteomes" id="UP000475249"/>
    </source>
</evidence>
<dbReference type="AlphaFoldDB" id="A0A6L9EIF9"/>
<keyword evidence="3" id="KW-1185">Reference proteome</keyword>
<organism evidence="2 3">
    <name type="scientific">Poritiphilus flavus</name>
    <dbReference type="NCBI Taxonomy" id="2697053"/>
    <lineage>
        <taxon>Bacteria</taxon>
        <taxon>Pseudomonadati</taxon>
        <taxon>Bacteroidota</taxon>
        <taxon>Flavobacteriia</taxon>
        <taxon>Flavobacteriales</taxon>
        <taxon>Flavobacteriaceae</taxon>
        <taxon>Poritiphilus</taxon>
    </lineage>
</organism>
<evidence type="ECO:0000259" key="1">
    <source>
        <dbReference type="Pfam" id="PF14268"/>
    </source>
</evidence>
<protein>
    <recommendedName>
        <fullName evidence="1">YoaP-like domain-containing protein</fullName>
    </recommendedName>
</protein>
<comment type="caution">
    <text evidence="2">The sequence shown here is derived from an EMBL/GenBank/DDBJ whole genome shotgun (WGS) entry which is preliminary data.</text>
</comment>
<name>A0A6L9EIF9_9FLAO</name>